<evidence type="ECO:0000256" key="1">
    <source>
        <dbReference type="ARBA" id="ARBA00004127"/>
    </source>
</evidence>
<evidence type="ECO:0000256" key="5">
    <source>
        <dbReference type="SAM" id="Phobius"/>
    </source>
</evidence>
<keyword evidence="3 5" id="KW-1133">Transmembrane helix</keyword>
<keyword evidence="6" id="KW-0489">Methyltransferase</keyword>
<evidence type="ECO:0000313" key="6">
    <source>
        <dbReference type="EMBL" id="QHC49467.1"/>
    </source>
</evidence>
<reference evidence="6 7" key="1">
    <citation type="submission" date="2019-01" db="EMBL/GenBank/DDBJ databases">
        <title>Complete genome of a denitifying bacterium Halomons sp. BC-M4-5.</title>
        <authorList>
            <person name="Wang L."/>
            <person name="Shao Z."/>
        </authorList>
    </citation>
    <scope>NUCLEOTIDE SEQUENCE [LARGE SCALE GENOMIC DNA]</scope>
    <source>
        <strain evidence="6 7">BC-M4-5</strain>
    </source>
</reference>
<dbReference type="Gene3D" id="1.20.120.1630">
    <property type="match status" value="1"/>
</dbReference>
<evidence type="ECO:0000256" key="2">
    <source>
        <dbReference type="ARBA" id="ARBA00022692"/>
    </source>
</evidence>
<feature type="transmembrane region" description="Helical" evidence="5">
    <location>
        <begin position="6"/>
        <end position="28"/>
    </location>
</feature>
<dbReference type="InterPro" id="IPR007318">
    <property type="entry name" value="Phopholipid_MeTrfase"/>
</dbReference>
<evidence type="ECO:0000256" key="4">
    <source>
        <dbReference type="ARBA" id="ARBA00023136"/>
    </source>
</evidence>
<evidence type="ECO:0000313" key="7">
    <source>
        <dbReference type="Proteomes" id="UP000464013"/>
    </source>
</evidence>
<proteinExistence type="predicted"/>
<evidence type="ECO:0000256" key="3">
    <source>
        <dbReference type="ARBA" id="ARBA00022989"/>
    </source>
</evidence>
<keyword evidence="7" id="KW-1185">Reference proteome</keyword>
<organism evidence="6 7">
    <name type="scientific">Billgrantia tianxiuensis</name>
    <dbReference type="NCBI Taxonomy" id="2497861"/>
    <lineage>
        <taxon>Bacteria</taxon>
        <taxon>Pseudomonadati</taxon>
        <taxon>Pseudomonadota</taxon>
        <taxon>Gammaproteobacteria</taxon>
        <taxon>Oceanospirillales</taxon>
        <taxon>Halomonadaceae</taxon>
        <taxon>Billgrantia</taxon>
    </lineage>
</organism>
<dbReference type="Proteomes" id="UP000464013">
    <property type="component" value="Chromosome"/>
</dbReference>
<keyword evidence="4 5" id="KW-0472">Membrane</keyword>
<feature type="transmembrane region" description="Helical" evidence="5">
    <location>
        <begin position="145"/>
        <end position="177"/>
    </location>
</feature>
<keyword evidence="6" id="KW-0808">Transferase</keyword>
<dbReference type="GO" id="GO:0008168">
    <property type="term" value="F:methyltransferase activity"/>
    <property type="evidence" value="ECO:0007669"/>
    <property type="project" value="UniProtKB-KW"/>
</dbReference>
<dbReference type="Pfam" id="PF04191">
    <property type="entry name" value="PEMT"/>
    <property type="match status" value="1"/>
</dbReference>
<feature type="transmembrane region" description="Helical" evidence="5">
    <location>
        <begin position="103"/>
        <end position="124"/>
    </location>
</feature>
<dbReference type="AlphaFoldDB" id="A0A6I6SPF7"/>
<name>A0A6I6SPF7_9GAMM</name>
<accession>A0A6I6SPF7</accession>
<protein>
    <submittedName>
        <fullName evidence="6">Isoprenylcysteine carboxylmethyltransferase family protein</fullName>
    </submittedName>
</protein>
<feature type="transmembrane region" description="Helical" evidence="5">
    <location>
        <begin position="40"/>
        <end position="65"/>
    </location>
</feature>
<dbReference type="PANTHER" id="PTHR12714:SF9">
    <property type="entry name" value="PROTEIN-S-ISOPRENYLCYSTEINE O-METHYLTRANSFERASE"/>
    <property type="match status" value="1"/>
</dbReference>
<dbReference type="GO" id="GO:0012505">
    <property type="term" value="C:endomembrane system"/>
    <property type="evidence" value="ECO:0007669"/>
    <property type="project" value="UniProtKB-SubCell"/>
</dbReference>
<gene>
    <name evidence="6" type="ORF">EKK97_07335</name>
</gene>
<dbReference type="EMBL" id="CP035042">
    <property type="protein sequence ID" value="QHC49467.1"/>
    <property type="molecule type" value="Genomic_DNA"/>
</dbReference>
<comment type="subcellular location">
    <subcellularLocation>
        <location evidence="1">Endomembrane system</location>
        <topology evidence="1">Multi-pass membrane protein</topology>
    </subcellularLocation>
</comment>
<sequence>MNAGESAYGLWMLVILNSAVFIFFAFSFIKPRSKADWRSLGAFSAFVVALFVEMYGFPLTIYFLAGWLVSRYPDLDPFSHDSGHLLQTLLGVEGDPHFNVLHIASNVIIVVGFFMLASAWRVLYRAQQSGEVAMTGWYARCRHPQYAALVLIMFGFLLQWPTLLTLMMFPVLVVVYVRLARREEHMALMEFGEVYRAYMERTPRFIPRLSSKLTTHFRGG</sequence>
<dbReference type="KEGG" id="htx:EKK97_07335"/>
<keyword evidence="2 5" id="KW-0812">Transmembrane</keyword>
<dbReference type="OrthoDB" id="9789029at2"/>
<dbReference type="PANTHER" id="PTHR12714">
    <property type="entry name" value="PROTEIN-S ISOPRENYLCYSTEINE O-METHYLTRANSFERASE"/>
    <property type="match status" value="1"/>
</dbReference>
<dbReference type="RefSeq" id="WP_159550745.1">
    <property type="nucleotide sequence ID" value="NZ_CP035042.1"/>
</dbReference>
<dbReference type="GO" id="GO:0032259">
    <property type="term" value="P:methylation"/>
    <property type="evidence" value="ECO:0007669"/>
    <property type="project" value="UniProtKB-KW"/>
</dbReference>